<dbReference type="InterPro" id="IPR041457">
    <property type="entry name" value="CxC2_KDZ-assoc"/>
</dbReference>
<keyword evidence="4" id="KW-1185">Reference proteome</keyword>
<evidence type="ECO:0000313" key="4">
    <source>
        <dbReference type="Proteomes" id="UP001212997"/>
    </source>
</evidence>
<reference evidence="3" key="1">
    <citation type="submission" date="2022-07" db="EMBL/GenBank/DDBJ databases">
        <title>Genome Sequence of Physisporinus lineatus.</title>
        <authorList>
            <person name="Buettner E."/>
        </authorList>
    </citation>
    <scope>NUCLEOTIDE SEQUENCE</scope>
    <source>
        <strain evidence="3">VT162</strain>
    </source>
</reference>
<name>A0AAD5UVY1_9APHY</name>
<evidence type="ECO:0000313" key="3">
    <source>
        <dbReference type="EMBL" id="KAJ3475434.1"/>
    </source>
</evidence>
<protein>
    <recommendedName>
        <fullName evidence="2">CxC2-like cysteine cluster KDZ transposase-associated domain-containing protein</fullName>
    </recommendedName>
</protein>
<evidence type="ECO:0000259" key="2">
    <source>
        <dbReference type="Pfam" id="PF18803"/>
    </source>
</evidence>
<dbReference type="InterPro" id="IPR040521">
    <property type="entry name" value="KDZ"/>
</dbReference>
<dbReference type="AlphaFoldDB" id="A0AAD5UVY1"/>
<comment type="caution">
    <text evidence="3">The sequence shown here is derived from an EMBL/GenBank/DDBJ whole genome shotgun (WGS) entry which is preliminary data.</text>
</comment>
<dbReference type="Proteomes" id="UP001212997">
    <property type="component" value="Unassembled WGS sequence"/>
</dbReference>
<dbReference type="Pfam" id="PF18803">
    <property type="entry name" value="CxC2"/>
    <property type="match status" value="1"/>
</dbReference>
<accession>A0AAD5UVY1</accession>
<dbReference type="PANTHER" id="PTHR33096">
    <property type="entry name" value="CXC2 DOMAIN-CONTAINING PROTEIN"/>
    <property type="match status" value="1"/>
</dbReference>
<proteinExistence type="predicted"/>
<dbReference type="Pfam" id="PF18758">
    <property type="entry name" value="KDZ"/>
    <property type="match status" value="1"/>
</dbReference>
<evidence type="ECO:0000256" key="1">
    <source>
        <dbReference type="SAM" id="MobiDB-lite"/>
    </source>
</evidence>
<feature type="domain" description="CxC2-like cysteine cluster KDZ transposase-associated" evidence="2">
    <location>
        <begin position="175"/>
        <end position="288"/>
    </location>
</feature>
<feature type="region of interest" description="Disordered" evidence="1">
    <location>
        <begin position="758"/>
        <end position="810"/>
    </location>
</feature>
<sequence>MARTSRQIREEQAKINRARNGQRLDRSAMDRTPVVDAEPPPPPIADSEETLRKDFSSLSIEPGGPQPDEPKKKPRVRIPEKASEKVQSFLGKYGKKLVRLLLGCEAPPENTTESCSKCPNCLEDQKINNTFYRCPHCPHLPPVCDSCIKATHVYNPLHLIERWDSTKKFWQWDNLQNLDMHVILCKQGAKCPSLAKELRAMTVISIQGIQKANFQFCRCAPPKVEGEDISDVRDVNQLVSCGYWPATYERPKTVFTMDLMELFQQLWNTANVNANDFITVLRRRTDDIEPDSLPDHRREFIASVRNYHFAMLCKRKGVDPTEELPCGCLAVLCPACPHPGINMPEGWEFTPDELSFIHSLVYAIDGNFHQNLKDKKTDGTDYSLGTGAAYYANEDHFNSWLEFKGEPEKEVTTCSQFATLSYSSYEKKVSGTIGLSCSRQMFVLPAGTVDLQKGERYANVNFARMYCLQRWKKLKQHVASYDIMCQFAILLLLRVNVLVEWFKATWNGVVSALPEGLVTIFAVPKFHLIGHQLKCRYKFSFNWLPGVGMTDGEAPERIWSSLNALGQRTREMSPGHRHDVINEFCSDMNWRRTQKLAKSTRTKFDDAVQHSIQIAQELQELEEGIKKSFKNCLDVWKEEEAEFKRKVVDITEHATLENPYELKKEKGLTEDDSLGPLQSSEDQKTEVSTKLYSLIQEGLSLEKDRQSCLRAMDDNEKTNAINTRYDHLKARYDAWRSLYDEHVLPLIDEAAAAASEPVTTAPDASLEAPTASVSHKVDAEPPKSGSGENSTASSKKTKKRKKPDDDTIATSEAYEKVNAFEFPLPSSYSTTVQQHSAVTAAAKTELRLRKVQALEALDNLRSQIITKYQFQKDIDKIPNSQRTITRKVAKSLTKQRSVEDAAKEYTSIRDAMIKLGLSEKDKKFRPLLASDLKPFTISDVDRKPGESRNRKATSWIWEDLSFAKNADNGKIAEYYKDVIRVLWFCTSALRTRWWEEKKIVKAEMVRQVLFHMFYKNKWETDAERQEKEGMLETAAYSRKQANVYERLLNGCRKAFEGTDVELVSLQHFQSSDSEGLAVQQPK</sequence>
<feature type="region of interest" description="Disordered" evidence="1">
    <location>
        <begin position="662"/>
        <end position="686"/>
    </location>
</feature>
<organism evidence="3 4">
    <name type="scientific">Meripilus lineatus</name>
    <dbReference type="NCBI Taxonomy" id="2056292"/>
    <lineage>
        <taxon>Eukaryota</taxon>
        <taxon>Fungi</taxon>
        <taxon>Dikarya</taxon>
        <taxon>Basidiomycota</taxon>
        <taxon>Agaricomycotina</taxon>
        <taxon>Agaricomycetes</taxon>
        <taxon>Polyporales</taxon>
        <taxon>Meripilaceae</taxon>
        <taxon>Meripilus</taxon>
    </lineage>
</organism>
<gene>
    <name evidence="3" type="ORF">NLI96_g11840</name>
</gene>
<feature type="region of interest" description="Disordered" evidence="1">
    <location>
        <begin position="1"/>
        <end position="81"/>
    </location>
</feature>
<dbReference type="PANTHER" id="PTHR33096:SF1">
    <property type="entry name" value="CXC1-LIKE CYSTEINE CLUSTER ASSOCIATED WITH KDZ TRANSPOSASES DOMAIN-CONTAINING PROTEIN"/>
    <property type="match status" value="1"/>
</dbReference>
<dbReference type="EMBL" id="JANAWD010000857">
    <property type="protein sequence ID" value="KAJ3475434.1"/>
    <property type="molecule type" value="Genomic_DNA"/>
</dbReference>